<sequence length="266" mass="27542">MTVEHRAAELSATAYEVAWEHLNLGAMPIVLHVPSEGTQPEERALVLDAAWTELRERGLARGEDLAPWLVDHLCLLARAENVIDARIGMGSGAVRAMAAARVSTGVAPAAGVLAVLRAGTLTVREVPVDGLAEAVVGLLPAGHPGPGRAVTIPFGEVDAVLGSDSLVALTEQLLGRGVPADQAEALASMAAGAVLHGQFGAAARTPAGVRRRACRVVSCYDTAAGRYLVEQVPSASGRPRTTVEPADQRLLVQRVGALLAEVSTRG</sequence>
<evidence type="ECO:0000256" key="2">
    <source>
        <dbReference type="ARBA" id="ARBA00006411"/>
    </source>
</evidence>
<accession>A0AAE3KFA4</accession>
<organism evidence="5 6">
    <name type="scientific">Goodfellowiella coeruleoviolacea</name>
    <dbReference type="NCBI Taxonomy" id="334858"/>
    <lineage>
        <taxon>Bacteria</taxon>
        <taxon>Bacillati</taxon>
        <taxon>Actinomycetota</taxon>
        <taxon>Actinomycetes</taxon>
        <taxon>Pseudonocardiales</taxon>
        <taxon>Pseudonocardiaceae</taxon>
        <taxon>Goodfellowiella</taxon>
    </lineage>
</organism>
<keyword evidence="4" id="KW-0143">Chaperone</keyword>
<comment type="caution">
    <text evidence="5">The sequence shown here is derived from an EMBL/GenBank/DDBJ whole genome shotgun (WGS) entry which is preliminary data.</text>
</comment>
<dbReference type="Pfam" id="PF14011">
    <property type="entry name" value="ESX-1_EspG"/>
    <property type="match status" value="1"/>
</dbReference>
<evidence type="ECO:0000313" key="6">
    <source>
        <dbReference type="Proteomes" id="UP001206128"/>
    </source>
</evidence>
<name>A0AAE3KFA4_9PSEU</name>
<reference evidence="5" key="1">
    <citation type="submission" date="2022-06" db="EMBL/GenBank/DDBJ databases">
        <title>Genomic Encyclopedia of Archaeal and Bacterial Type Strains, Phase II (KMG-II): from individual species to whole genera.</title>
        <authorList>
            <person name="Goeker M."/>
        </authorList>
    </citation>
    <scope>NUCLEOTIDE SEQUENCE</scope>
    <source>
        <strain evidence="5">DSM 43935</strain>
    </source>
</reference>
<evidence type="ECO:0000256" key="1">
    <source>
        <dbReference type="ARBA" id="ARBA00004496"/>
    </source>
</evidence>
<dbReference type="Proteomes" id="UP001206128">
    <property type="component" value="Unassembled WGS sequence"/>
</dbReference>
<evidence type="ECO:0000256" key="4">
    <source>
        <dbReference type="ARBA" id="ARBA00023186"/>
    </source>
</evidence>
<dbReference type="InterPro" id="IPR025734">
    <property type="entry name" value="EspG"/>
</dbReference>
<evidence type="ECO:0000313" key="5">
    <source>
        <dbReference type="EMBL" id="MCP2166176.1"/>
    </source>
</evidence>
<proteinExistence type="inferred from homology"/>
<protein>
    <submittedName>
        <fullName evidence="5">EspG family protein</fullName>
    </submittedName>
</protein>
<evidence type="ECO:0000256" key="3">
    <source>
        <dbReference type="ARBA" id="ARBA00022490"/>
    </source>
</evidence>
<dbReference type="AlphaFoldDB" id="A0AAE3KFA4"/>
<comment type="subcellular location">
    <subcellularLocation>
        <location evidence="1">Cytoplasm</location>
    </subcellularLocation>
</comment>
<dbReference type="EMBL" id="JAMTCK010000006">
    <property type="protein sequence ID" value="MCP2166176.1"/>
    <property type="molecule type" value="Genomic_DNA"/>
</dbReference>
<keyword evidence="6" id="KW-1185">Reference proteome</keyword>
<gene>
    <name evidence="5" type="ORF">LX83_003035</name>
</gene>
<comment type="similarity">
    <text evidence="2">Belongs to the EspG family.</text>
</comment>
<dbReference type="RefSeq" id="WP_301328247.1">
    <property type="nucleotide sequence ID" value="NZ_JAMTCK010000006.1"/>
</dbReference>
<keyword evidence="3" id="KW-0963">Cytoplasm</keyword>